<reference evidence="2" key="1">
    <citation type="submission" date="2008-01" db="EMBL/GenBank/DDBJ databases">
        <title>Complete sequence of Shewanella halifaxensis HAW-EB4.</title>
        <authorList>
            <consortium name="US DOE Joint Genome Institute"/>
            <person name="Copeland A."/>
            <person name="Lucas S."/>
            <person name="Lapidus A."/>
            <person name="Glavina del Rio T."/>
            <person name="Dalin E."/>
            <person name="Tice H."/>
            <person name="Bruce D."/>
            <person name="Goodwin L."/>
            <person name="Pitluck S."/>
            <person name="Sims D."/>
            <person name="Brettin T."/>
            <person name="Detter J.C."/>
            <person name="Han C."/>
            <person name="Kuske C.R."/>
            <person name="Schmutz J."/>
            <person name="Larimer F."/>
            <person name="Land M."/>
            <person name="Hauser L."/>
            <person name="Kyrpides N."/>
            <person name="Kim E."/>
            <person name="Zhao J.-S."/>
            <person name="Richardson P."/>
        </authorList>
    </citation>
    <scope>NUCLEOTIDE SEQUENCE [LARGE SCALE GENOMIC DNA]</scope>
    <source>
        <strain evidence="2">HAW-EB4</strain>
    </source>
</reference>
<dbReference type="InterPro" id="IPR049251">
    <property type="entry name" value="DUF6884"/>
</dbReference>
<evidence type="ECO:0000313" key="2">
    <source>
        <dbReference type="EMBL" id="ABZ78593.1"/>
    </source>
</evidence>
<dbReference type="Pfam" id="PF21818">
    <property type="entry name" value="DUF6884"/>
    <property type="match status" value="1"/>
</dbReference>
<dbReference type="KEGG" id="shl:Shal_4053"/>
<dbReference type="HOGENOM" id="CLU_114074_1_0_6"/>
<dbReference type="eggNOG" id="COG0343">
    <property type="taxonomic scope" value="Bacteria"/>
</dbReference>
<organism evidence="2 3">
    <name type="scientific">Shewanella halifaxensis (strain HAW-EB4)</name>
    <dbReference type="NCBI Taxonomy" id="458817"/>
    <lineage>
        <taxon>Bacteria</taxon>
        <taxon>Pseudomonadati</taxon>
        <taxon>Pseudomonadota</taxon>
        <taxon>Gammaproteobacteria</taxon>
        <taxon>Alteromonadales</taxon>
        <taxon>Shewanellaceae</taxon>
        <taxon>Shewanella</taxon>
    </lineage>
</organism>
<dbReference type="STRING" id="458817.Shal_4053"/>
<dbReference type="EMBL" id="CP000931">
    <property type="protein sequence ID" value="ABZ78593.1"/>
    <property type="molecule type" value="Genomic_DNA"/>
</dbReference>
<evidence type="ECO:0000313" key="3">
    <source>
        <dbReference type="Proteomes" id="UP000001317"/>
    </source>
</evidence>
<name>B0TKK7_SHEHH</name>
<keyword evidence="3" id="KW-1185">Reference proteome</keyword>
<dbReference type="AlphaFoldDB" id="B0TKK7"/>
<accession>B0TKK7</accession>
<feature type="domain" description="DUF6884" evidence="1">
    <location>
        <begin position="2"/>
        <end position="124"/>
    </location>
</feature>
<proteinExistence type="predicted"/>
<dbReference type="Proteomes" id="UP000001317">
    <property type="component" value="Chromosome"/>
</dbReference>
<sequence>MSKKVEYTTTARELYISTLFKLNLRYAEQLRPDNIFILSAKYGLLPLNEEVEPYELTLNTMSSNDIKTWAGGVLQQLSDRYKMDACHFTFLAGEKYRKHLISHTPHSDIPLQGLRIGEQLQKLKGLIS</sequence>
<protein>
    <recommendedName>
        <fullName evidence="1">DUF6884 domain-containing protein</fullName>
    </recommendedName>
</protein>
<gene>
    <name evidence="2" type="ordered locus">Shal_4053</name>
</gene>
<evidence type="ECO:0000259" key="1">
    <source>
        <dbReference type="Pfam" id="PF21818"/>
    </source>
</evidence>